<dbReference type="OrthoDB" id="194534at2157"/>
<name>A0A8A2U6I8_9EURY</name>
<reference evidence="1 2" key="1">
    <citation type="journal article" date="2006" name="Int. J. Syst. Evol. Microbiol.">
        <title>Haloterrigena longa sp. nov. and Haloterrigena limicola sp. nov., extremely halophilic archaea isolated from a salt lake.</title>
        <authorList>
            <person name="Cui H.L."/>
            <person name="Tohty D."/>
            <person name="Zhou P.J."/>
            <person name="Liu S.J."/>
        </authorList>
    </citation>
    <scope>NUCLEOTIDE SEQUENCE [LARGE SCALE GENOMIC DNA]</scope>
    <source>
        <strain evidence="1 2">ABH32</strain>
    </source>
</reference>
<protein>
    <submittedName>
        <fullName evidence="1">Polymer-forming cytoskeletal protein</fullName>
    </submittedName>
</protein>
<keyword evidence="2" id="KW-1185">Reference proteome</keyword>
<dbReference type="Proteomes" id="UP000663191">
    <property type="component" value="Chromosome"/>
</dbReference>
<proteinExistence type="predicted"/>
<evidence type="ECO:0000313" key="1">
    <source>
        <dbReference type="EMBL" id="QSW84274.1"/>
    </source>
</evidence>
<dbReference type="AlphaFoldDB" id="A0A8A2U6I8"/>
<dbReference type="KEGG" id="hlo:J0X27_12540"/>
<evidence type="ECO:0000313" key="2">
    <source>
        <dbReference type="Proteomes" id="UP000663191"/>
    </source>
</evidence>
<gene>
    <name evidence="1" type="ORF">J0X27_12540</name>
</gene>
<dbReference type="RefSeq" id="WP_207269519.1">
    <property type="nucleotide sequence ID" value="NZ_CP071463.1"/>
</dbReference>
<accession>A0A8A2U6I8</accession>
<sequence length="359" mass="35908">MTLTTNVDEGQDLAIANGFDSPVAAGSATDLTVQCDGGGSSGTQPITVTITEASTTGIVVEQATITVDVDYQCTGNNGGGGGTGPASFEADDVDADGPTQRFRFNADALGNKDTATIDLSDAQQNAGVDYTGASATLVSGQDARSFGFDDATQEITYQAQGNVGGTLEIELTGFEITGDQGGTAYYSDDQGRSDSASFSVPAIASNGEDVTTDGDVVIRAGETSGDIDAGGDLTAEDASKIDGSIDVDGEVTLNGKVEAIERIDAGGDVTTGAESSVKNDITAETGSVTTGAESTVKGSVDAAESVTVEEKGVIDNDVTAGADVVLQEDAVVKGDVTAGGCVTVETGAEVKGQIDDNCP</sequence>
<dbReference type="EMBL" id="CP071463">
    <property type="protein sequence ID" value="QSW84274.1"/>
    <property type="molecule type" value="Genomic_DNA"/>
</dbReference>
<organism evidence="1 2">
    <name type="scientific">Natrinema longum</name>
    <dbReference type="NCBI Taxonomy" id="370324"/>
    <lineage>
        <taxon>Archaea</taxon>
        <taxon>Methanobacteriati</taxon>
        <taxon>Methanobacteriota</taxon>
        <taxon>Stenosarchaea group</taxon>
        <taxon>Halobacteria</taxon>
        <taxon>Halobacteriales</taxon>
        <taxon>Natrialbaceae</taxon>
        <taxon>Natrinema</taxon>
    </lineage>
</organism>
<dbReference type="GeneID" id="63184586"/>